<keyword evidence="1" id="KW-0472">Membrane</keyword>
<accession>B9L1B1</accession>
<name>B9L1B1_THERP</name>
<feature type="transmembrane region" description="Helical" evidence="1">
    <location>
        <begin position="17"/>
        <end position="35"/>
    </location>
</feature>
<feature type="transmembrane region" description="Helical" evidence="1">
    <location>
        <begin position="84"/>
        <end position="103"/>
    </location>
</feature>
<keyword evidence="1" id="KW-1133">Transmembrane helix</keyword>
<dbReference type="KEGG" id="tro:trd_0012"/>
<feature type="transmembrane region" description="Helical" evidence="1">
    <location>
        <begin position="55"/>
        <end position="78"/>
    </location>
</feature>
<gene>
    <name evidence="2" type="ordered locus">trd_0012</name>
</gene>
<sequence length="270" mass="29655">MSWPMVRKAVRDLRWTTFWYAFGMALFIFLMTSFYPTHERQQEQFVELLQQYPEFLFRIFGIDPTQAALFATFAGFMHAQTFGFIWPVTGLLFVVLSGTAVVAQEIERGTADLWLSVPIPRAHLLVSKQVALLSGILVFVLTSEVALAAGAFVFGGDITARGLVQLAVALTCFLIAFGGLATLASSLASERSKAAGIVGGLALLMYLLWVLAGLAEEARWLRYFSLFTVYDPQAAMLGELPWHKPVIQLLVGLAAAVAAQIAFARRDIVA</sequence>
<dbReference type="PANTHER" id="PTHR37305:SF1">
    <property type="entry name" value="MEMBRANE PROTEIN"/>
    <property type="match status" value="1"/>
</dbReference>
<dbReference type="STRING" id="309801.trd_0012"/>
<dbReference type="Proteomes" id="UP000000447">
    <property type="component" value="Chromosome"/>
</dbReference>
<dbReference type="AlphaFoldDB" id="B9L1B1"/>
<evidence type="ECO:0000313" key="3">
    <source>
        <dbReference type="Proteomes" id="UP000000447"/>
    </source>
</evidence>
<feature type="transmembrane region" description="Helical" evidence="1">
    <location>
        <begin position="194"/>
        <end position="215"/>
    </location>
</feature>
<protein>
    <submittedName>
        <fullName evidence="2">Putative membrane protein</fullName>
    </submittedName>
</protein>
<reference evidence="2 3" key="1">
    <citation type="journal article" date="2009" name="PLoS ONE">
        <title>Complete genome sequence of the aerobic CO-oxidizing thermophile Thermomicrobium roseum.</title>
        <authorList>
            <person name="Wu D."/>
            <person name="Raymond J."/>
            <person name="Wu M."/>
            <person name="Chatterji S."/>
            <person name="Ren Q."/>
            <person name="Graham J.E."/>
            <person name="Bryant D.A."/>
            <person name="Robb F."/>
            <person name="Colman A."/>
            <person name="Tallon L.J."/>
            <person name="Badger J.H."/>
            <person name="Madupu R."/>
            <person name="Ward N.L."/>
            <person name="Eisen J.A."/>
        </authorList>
    </citation>
    <scope>NUCLEOTIDE SEQUENCE [LARGE SCALE GENOMIC DNA]</scope>
    <source>
        <strain evidence="3">ATCC 27502 / DSM 5159 / P-2</strain>
    </source>
</reference>
<evidence type="ECO:0000256" key="1">
    <source>
        <dbReference type="SAM" id="Phobius"/>
    </source>
</evidence>
<dbReference type="GO" id="GO:0005886">
    <property type="term" value="C:plasma membrane"/>
    <property type="evidence" value="ECO:0007669"/>
    <property type="project" value="UniProtKB-SubCell"/>
</dbReference>
<dbReference type="GO" id="GO:0140359">
    <property type="term" value="F:ABC-type transporter activity"/>
    <property type="evidence" value="ECO:0007669"/>
    <property type="project" value="InterPro"/>
</dbReference>
<evidence type="ECO:0000313" key="2">
    <source>
        <dbReference type="EMBL" id="ACM05845.1"/>
    </source>
</evidence>
<dbReference type="RefSeq" id="WP_012641427.1">
    <property type="nucleotide sequence ID" value="NC_011959.1"/>
</dbReference>
<dbReference type="OrthoDB" id="66636at2"/>
<feature type="transmembrane region" description="Helical" evidence="1">
    <location>
        <begin position="130"/>
        <end position="154"/>
    </location>
</feature>
<dbReference type="PANTHER" id="PTHR37305">
    <property type="entry name" value="INTEGRAL MEMBRANE PROTEIN-RELATED"/>
    <property type="match status" value="1"/>
</dbReference>
<keyword evidence="3" id="KW-1185">Reference proteome</keyword>
<organism evidence="2 3">
    <name type="scientific">Thermomicrobium roseum (strain ATCC 27502 / DSM 5159 / P-2)</name>
    <dbReference type="NCBI Taxonomy" id="309801"/>
    <lineage>
        <taxon>Bacteria</taxon>
        <taxon>Pseudomonadati</taxon>
        <taxon>Thermomicrobiota</taxon>
        <taxon>Thermomicrobia</taxon>
        <taxon>Thermomicrobiales</taxon>
        <taxon>Thermomicrobiaceae</taxon>
        <taxon>Thermomicrobium</taxon>
    </lineage>
</organism>
<proteinExistence type="predicted"/>
<dbReference type="HOGENOM" id="CLU_064090_3_0_0"/>
<feature type="transmembrane region" description="Helical" evidence="1">
    <location>
        <begin position="166"/>
        <end position="187"/>
    </location>
</feature>
<dbReference type="EMBL" id="CP001275">
    <property type="protein sequence ID" value="ACM05845.1"/>
    <property type="molecule type" value="Genomic_DNA"/>
</dbReference>
<keyword evidence="1" id="KW-0812">Transmembrane</keyword>
<dbReference type="Pfam" id="PF12679">
    <property type="entry name" value="ABC2_membrane_2"/>
    <property type="match status" value="1"/>
</dbReference>
<dbReference type="eggNOG" id="COG1277">
    <property type="taxonomic scope" value="Bacteria"/>
</dbReference>